<feature type="compositionally biased region" description="Basic and acidic residues" evidence="6">
    <location>
        <begin position="1"/>
        <end position="23"/>
    </location>
</feature>
<evidence type="ECO:0000256" key="6">
    <source>
        <dbReference type="SAM" id="MobiDB-lite"/>
    </source>
</evidence>
<proteinExistence type="inferred from homology"/>
<reference evidence="8" key="1">
    <citation type="submission" date="2021-01" db="EMBL/GenBank/DDBJ databases">
        <authorList>
            <person name="Corre E."/>
            <person name="Pelletier E."/>
            <person name="Niang G."/>
            <person name="Scheremetjew M."/>
            <person name="Finn R."/>
            <person name="Kale V."/>
            <person name="Holt S."/>
            <person name="Cochrane G."/>
            <person name="Meng A."/>
            <person name="Brown T."/>
            <person name="Cohen L."/>
        </authorList>
    </citation>
    <scope>NUCLEOTIDE SEQUENCE</scope>
    <source>
        <strain evidence="8">CCMP1661</strain>
    </source>
</reference>
<organism evidence="8">
    <name type="scientific">Fibrocapsa japonica</name>
    <dbReference type="NCBI Taxonomy" id="94617"/>
    <lineage>
        <taxon>Eukaryota</taxon>
        <taxon>Sar</taxon>
        <taxon>Stramenopiles</taxon>
        <taxon>Ochrophyta</taxon>
        <taxon>Raphidophyceae</taxon>
        <taxon>Chattonellales</taxon>
        <taxon>Chattonellaceae</taxon>
        <taxon>Fibrocapsa</taxon>
    </lineage>
</organism>
<dbReference type="GO" id="GO:0005730">
    <property type="term" value="C:nucleolus"/>
    <property type="evidence" value="ECO:0007669"/>
    <property type="project" value="UniProtKB-SubCell"/>
</dbReference>
<dbReference type="InterPro" id="IPR034353">
    <property type="entry name" value="ABT1/ESF2_RRM"/>
</dbReference>
<dbReference type="EMBL" id="HBHR01007670">
    <property type="protein sequence ID" value="CAD9861212.1"/>
    <property type="molecule type" value="Transcribed_RNA"/>
</dbReference>
<gene>
    <name evidence="8" type="ORF">FJAP1339_LOCUS3734</name>
</gene>
<dbReference type="GO" id="GO:0003723">
    <property type="term" value="F:RNA binding"/>
    <property type="evidence" value="ECO:0007669"/>
    <property type="project" value="UniProtKB-UniRule"/>
</dbReference>
<dbReference type="GO" id="GO:0000472">
    <property type="term" value="P:endonucleolytic cleavage to generate mature 5'-end of SSU-rRNA from (SSU-rRNA, 5.8S rRNA, LSU-rRNA)"/>
    <property type="evidence" value="ECO:0007669"/>
    <property type="project" value="TreeGrafter"/>
</dbReference>
<dbReference type="GO" id="GO:0000447">
    <property type="term" value="P:endonucleolytic cleavage in ITS1 to separate SSU-rRNA from 5.8S rRNA and LSU-rRNA from tricistronic rRNA transcript (SSU-rRNA, 5.8S rRNA, LSU-rRNA)"/>
    <property type="evidence" value="ECO:0007669"/>
    <property type="project" value="TreeGrafter"/>
</dbReference>
<dbReference type="InterPro" id="IPR000504">
    <property type="entry name" value="RRM_dom"/>
</dbReference>
<dbReference type="CDD" id="cd12263">
    <property type="entry name" value="RRM_ABT1_like"/>
    <property type="match status" value="1"/>
</dbReference>
<protein>
    <recommendedName>
        <fullName evidence="7">RRM domain-containing protein</fullName>
    </recommendedName>
</protein>
<accession>A0A7S2XZV6</accession>
<dbReference type="InterPro" id="IPR039119">
    <property type="entry name" value="ABT1/Esf2"/>
</dbReference>
<feature type="region of interest" description="Disordered" evidence="6">
    <location>
        <begin position="197"/>
        <end position="230"/>
    </location>
</feature>
<evidence type="ECO:0000313" key="8">
    <source>
        <dbReference type="EMBL" id="CAD9861212.1"/>
    </source>
</evidence>
<dbReference type="SUPFAM" id="SSF54928">
    <property type="entry name" value="RNA-binding domain, RBD"/>
    <property type="match status" value="1"/>
</dbReference>
<dbReference type="GO" id="GO:0000480">
    <property type="term" value="P:endonucleolytic cleavage in 5'-ETS of tricistronic rRNA transcript (SSU-rRNA, 5.8S rRNA, LSU-rRNA)"/>
    <property type="evidence" value="ECO:0007669"/>
    <property type="project" value="TreeGrafter"/>
</dbReference>
<evidence type="ECO:0000256" key="3">
    <source>
        <dbReference type="ARBA" id="ARBA00022884"/>
    </source>
</evidence>
<feature type="compositionally biased region" description="Basic and acidic residues" evidence="6">
    <location>
        <begin position="197"/>
        <end position="214"/>
    </location>
</feature>
<feature type="region of interest" description="Disordered" evidence="6">
    <location>
        <begin position="1"/>
        <end position="25"/>
    </location>
</feature>
<dbReference type="Gene3D" id="3.30.70.330">
    <property type="match status" value="1"/>
</dbReference>
<dbReference type="InterPro" id="IPR012677">
    <property type="entry name" value="Nucleotide-bd_a/b_plait_sf"/>
</dbReference>
<sequence>MEEKDSRFSLENFEKEKNNEQKPLKSKAIKKKALLSKGKLAKYNEKLEKRGVVYLSRIPPFMKPAKVKHLLEQYGSIERVYLVEEDAAARKRRKRAAVGGGSRKKYVEGWVEFSDKRVARDVAASLNNTQIGGKKRDFYREDMWNIKYLKHFKWRHLTEKIAYERRVAEQRLRMEVMQARKENQAFLELVEQGKQIKGMEERKKEKGANKDPGRLSKSTSASGENRLGKKIHRKFHQTTTITQTSDNIVDAQVLKSVFG</sequence>
<dbReference type="PROSITE" id="PS50102">
    <property type="entry name" value="RRM"/>
    <property type="match status" value="1"/>
</dbReference>
<feature type="domain" description="RRM" evidence="7">
    <location>
        <begin position="51"/>
        <end position="135"/>
    </location>
</feature>
<evidence type="ECO:0000256" key="1">
    <source>
        <dbReference type="ARBA" id="ARBA00004604"/>
    </source>
</evidence>
<dbReference type="PANTHER" id="PTHR12311">
    <property type="entry name" value="ACTIVATOR OF BASAL TRANSCRIPTION 1"/>
    <property type="match status" value="1"/>
</dbReference>
<dbReference type="InterPro" id="IPR035979">
    <property type="entry name" value="RBD_domain_sf"/>
</dbReference>
<evidence type="ECO:0000256" key="4">
    <source>
        <dbReference type="ARBA" id="ARBA00023242"/>
    </source>
</evidence>
<dbReference type="GO" id="GO:0034462">
    <property type="term" value="P:small-subunit processome assembly"/>
    <property type="evidence" value="ECO:0007669"/>
    <property type="project" value="TreeGrafter"/>
</dbReference>
<evidence type="ECO:0000259" key="7">
    <source>
        <dbReference type="PROSITE" id="PS50102"/>
    </source>
</evidence>
<keyword evidence="3 5" id="KW-0694">RNA-binding</keyword>
<name>A0A7S2XZV6_9STRA</name>
<dbReference type="AlphaFoldDB" id="A0A7S2XZV6"/>
<dbReference type="PANTHER" id="PTHR12311:SF7">
    <property type="entry name" value="ACTIVATOR OF BASAL TRANSCRIPTION 1"/>
    <property type="match status" value="1"/>
</dbReference>
<evidence type="ECO:0000256" key="2">
    <source>
        <dbReference type="ARBA" id="ARBA00005819"/>
    </source>
</evidence>
<comment type="subcellular location">
    <subcellularLocation>
        <location evidence="1">Nucleus</location>
        <location evidence="1">Nucleolus</location>
    </subcellularLocation>
</comment>
<evidence type="ECO:0000256" key="5">
    <source>
        <dbReference type="PROSITE-ProRule" id="PRU00176"/>
    </source>
</evidence>
<comment type="similarity">
    <text evidence="2">Belongs to the ESF2/ABP1 family.</text>
</comment>
<keyword evidence="4" id="KW-0539">Nucleus</keyword>